<dbReference type="CDD" id="cd00190">
    <property type="entry name" value="Tryp_SPc"/>
    <property type="match status" value="1"/>
</dbReference>
<dbReference type="InterPro" id="IPR050430">
    <property type="entry name" value="Peptidase_S1"/>
</dbReference>
<dbReference type="EMBL" id="ARYJ01000009">
    <property type="protein sequence ID" value="KCZ87168.1"/>
    <property type="molecule type" value="Genomic_DNA"/>
</dbReference>
<dbReference type="PROSITE" id="PS00134">
    <property type="entry name" value="TRYPSIN_HIS"/>
    <property type="match status" value="1"/>
</dbReference>
<feature type="signal peptide" evidence="4">
    <location>
        <begin position="1"/>
        <end position="24"/>
    </location>
</feature>
<dbReference type="PRINTS" id="PR00722">
    <property type="entry name" value="CHYMOTRYPSIN"/>
</dbReference>
<dbReference type="PANTHER" id="PTHR24276:SF98">
    <property type="entry name" value="FI18310P1-RELATED"/>
    <property type="match status" value="1"/>
</dbReference>
<gene>
    <name evidence="6" type="ORF">HJA_13240</name>
</gene>
<keyword evidence="3" id="KW-0645">Protease</keyword>
<dbReference type="SUPFAM" id="SSF50494">
    <property type="entry name" value="Trypsin-like serine proteases"/>
    <property type="match status" value="1"/>
</dbReference>
<name>A0A059F9F5_9PROT</name>
<dbReference type="STRING" id="1280952.HJA_13240"/>
<keyword evidence="4" id="KW-0732">Signal</keyword>
<evidence type="ECO:0000256" key="3">
    <source>
        <dbReference type="RuleBase" id="RU363034"/>
    </source>
</evidence>
<evidence type="ECO:0000256" key="4">
    <source>
        <dbReference type="SAM" id="SignalP"/>
    </source>
</evidence>
<keyword evidence="3" id="KW-0720">Serine protease</keyword>
<dbReference type="PROSITE" id="PS00135">
    <property type="entry name" value="TRYPSIN_SER"/>
    <property type="match status" value="1"/>
</dbReference>
<protein>
    <submittedName>
        <fullName evidence="6">Trypsin domain-containing lipoprotein</fullName>
    </submittedName>
</protein>
<accession>A0A059F9F5</accession>
<evidence type="ECO:0000313" key="7">
    <source>
        <dbReference type="Proteomes" id="UP000024816"/>
    </source>
</evidence>
<dbReference type="InterPro" id="IPR001314">
    <property type="entry name" value="Peptidase_S1A"/>
</dbReference>
<dbReference type="OrthoDB" id="267336at2"/>
<feature type="chain" id="PRO_5001572666" evidence="4">
    <location>
        <begin position="25"/>
        <end position="501"/>
    </location>
</feature>
<keyword evidence="3" id="KW-0378">Hydrolase</keyword>
<dbReference type="RefSeq" id="WP_035583128.1">
    <property type="nucleotide sequence ID" value="NZ_ARYJ01000009.1"/>
</dbReference>
<dbReference type="InterPro" id="IPR001254">
    <property type="entry name" value="Trypsin_dom"/>
</dbReference>
<evidence type="ECO:0000256" key="2">
    <source>
        <dbReference type="ARBA" id="ARBA00023157"/>
    </source>
</evidence>
<dbReference type="AlphaFoldDB" id="A0A059F9F5"/>
<dbReference type="InterPro" id="IPR009003">
    <property type="entry name" value="Peptidase_S1_PA"/>
</dbReference>
<keyword evidence="6" id="KW-0449">Lipoprotein</keyword>
<dbReference type="Gene3D" id="2.40.10.10">
    <property type="entry name" value="Trypsin-like serine proteases"/>
    <property type="match status" value="1"/>
</dbReference>
<dbReference type="PANTHER" id="PTHR24276">
    <property type="entry name" value="POLYSERASE-RELATED"/>
    <property type="match status" value="1"/>
</dbReference>
<comment type="caution">
    <text evidence="6">The sequence shown here is derived from an EMBL/GenBank/DDBJ whole genome shotgun (WGS) entry which is preliminary data.</text>
</comment>
<dbReference type="GO" id="GO:0004252">
    <property type="term" value="F:serine-type endopeptidase activity"/>
    <property type="evidence" value="ECO:0007669"/>
    <property type="project" value="InterPro"/>
</dbReference>
<feature type="domain" description="Peptidase S1" evidence="5">
    <location>
        <begin position="51"/>
        <end position="323"/>
    </location>
</feature>
<evidence type="ECO:0000256" key="1">
    <source>
        <dbReference type="ARBA" id="ARBA00007664"/>
    </source>
</evidence>
<dbReference type="PROSITE" id="PS50240">
    <property type="entry name" value="TRYPSIN_DOM"/>
    <property type="match status" value="1"/>
</dbReference>
<dbReference type="InterPro" id="IPR043504">
    <property type="entry name" value="Peptidase_S1_PA_chymotrypsin"/>
</dbReference>
<organism evidence="6 7">
    <name type="scientific">Hyphomonas jannaschiana VP2</name>
    <dbReference type="NCBI Taxonomy" id="1280952"/>
    <lineage>
        <taxon>Bacteria</taxon>
        <taxon>Pseudomonadati</taxon>
        <taxon>Pseudomonadota</taxon>
        <taxon>Alphaproteobacteria</taxon>
        <taxon>Hyphomonadales</taxon>
        <taxon>Hyphomonadaceae</taxon>
        <taxon>Hyphomonas</taxon>
    </lineage>
</organism>
<dbReference type="Pfam" id="PF00089">
    <property type="entry name" value="Trypsin"/>
    <property type="match status" value="1"/>
</dbReference>
<dbReference type="SMART" id="SM00020">
    <property type="entry name" value="Tryp_SPc"/>
    <property type="match status" value="1"/>
</dbReference>
<dbReference type="PATRIC" id="fig|1280952.3.peg.2649"/>
<keyword evidence="2" id="KW-1015">Disulfide bond</keyword>
<dbReference type="PROSITE" id="PS51257">
    <property type="entry name" value="PROKAR_LIPOPROTEIN"/>
    <property type="match status" value="1"/>
</dbReference>
<evidence type="ECO:0000259" key="5">
    <source>
        <dbReference type="PROSITE" id="PS50240"/>
    </source>
</evidence>
<dbReference type="GO" id="GO:0006508">
    <property type="term" value="P:proteolysis"/>
    <property type="evidence" value="ECO:0007669"/>
    <property type="project" value="UniProtKB-KW"/>
</dbReference>
<reference evidence="6 7" key="1">
    <citation type="journal article" date="2014" name="Antonie Van Leeuwenhoek">
        <title>Hyphomonas beringensis sp. nov. and Hyphomonas chukchiensis sp. nov., isolated from surface seawater of the Bering Sea and Chukchi Sea.</title>
        <authorList>
            <person name="Li C."/>
            <person name="Lai Q."/>
            <person name="Li G."/>
            <person name="Dong C."/>
            <person name="Wang J."/>
            <person name="Liao Y."/>
            <person name="Shao Z."/>
        </authorList>
    </citation>
    <scope>NUCLEOTIDE SEQUENCE [LARGE SCALE GENOMIC DNA]</scope>
    <source>
        <strain evidence="6 7">VP2</strain>
    </source>
</reference>
<dbReference type="InterPro" id="IPR033116">
    <property type="entry name" value="TRYPSIN_SER"/>
</dbReference>
<proteinExistence type="inferred from homology"/>
<dbReference type="Proteomes" id="UP000024816">
    <property type="component" value="Unassembled WGS sequence"/>
</dbReference>
<evidence type="ECO:0000313" key="6">
    <source>
        <dbReference type="EMBL" id="KCZ87168.1"/>
    </source>
</evidence>
<keyword evidence="7" id="KW-1185">Reference proteome</keyword>
<dbReference type="eggNOG" id="COG5640">
    <property type="taxonomic scope" value="Bacteria"/>
</dbReference>
<comment type="similarity">
    <text evidence="1">Belongs to the peptidase S1 family.</text>
</comment>
<dbReference type="InterPro" id="IPR018114">
    <property type="entry name" value="TRYPSIN_HIS"/>
</dbReference>
<sequence>MMKSLLRLPVVVAAILGLSTACQTAPDEAASEAQLAWTSTLDANARASDRIVNGDRSTLAQWPYIAVLRHETRSGRLQYFCGGTFVARRWVLTAAHCFEGESRRLEGRWEWSPRAKLEVVGGTDDLGAGDGAVFEVDSVMIHPDYKPTMEVSPGVWEGSENDVALVRIGRTWTGQLARLSSGGPSDSDANGARAFVAGFGKQADSGAQARLETFRIGATDRTGQAGSRYLYHAMLPMKPPEVCGAQYADLAYDGSTQICAGRKFGGTDSCQGDSGGPLVALDASERTYQVGIVSYGFECAAAKSEGVYTRVSPYRDWIETTARGAMFVDADPEQVFVATAETMEAMARVLGPTRDRIDLTVTQEGEGANAALNIAVTPKIDGRLIVFELENSGRINTYFPNDRTPEDSAIVKAGQTIRLPEVPWMVIPPAEGGATVYAFVIPESVSFAGDLLPTPARMRTVAEEAQPEREPVDFATRMLTEVANRSSEGGLSDWAAATSTY</sequence>